<evidence type="ECO:0000313" key="2">
    <source>
        <dbReference type="Proteomes" id="UP001529510"/>
    </source>
</evidence>
<name>A0ABD0RWW4_CIRMR</name>
<protein>
    <submittedName>
        <fullName evidence="1">Uncharacterized protein</fullName>
    </submittedName>
</protein>
<feature type="non-terminal residue" evidence="1">
    <location>
        <position position="76"/>
    </location>
</feature>
<evidence type="ECO:0000313" key="1">
    <source>
        <dbReference type="EMBL" id="KAL0202997.1"/>
    </source>
</evidence>
<dbReference type="EMBL" id="JAMKFB020000001">
    <property type="protein sequence ID" value="KAL0202997.1"/>
    <property type="molecule type" value="Genomic_DNA"/>
</dbReference>
<dbReference type="AlphaFoldDB" id="A0ABD0RWW4"/>
<organism evidence="1 2">
    <name type="scientific">Cirrhinus mrigala</name>
    <name type="common">Mrigala</name>
    <dbReference type="NCBI Taxonomy" id="683832"/>
    <lineage>
        <taxon>Eukaryota</taxon>
        <taxon>Metazoa</taxon>
        <taxon>Chordata</taxon>
        <taxon>Craniata</taxon>
        <taxon>Vertebrata</taxon>
        <taxon>Euteleostomi</taxon>
        <taxon>Actinopterygii</taxon>
        <taxon>Neopterygii</taxon>
        <taxon>Teleostei</taxon>
        <taxon>Ostariophysi</taxon>
        <taxon>Cypriniformes</taxon>
        <taxon>Cyprinidae</taxon>
        <taxon>Labeoninae</taxon>
        <taxon>Labeonini</taxon>
        <taxon>Cirrhinus</taxon>
    </lineage>
</organism>
<comment type="caution">
    <text evidence="1">The sequence shown here is derived from an EMBL/GenBank/DDBJ whole genome shotgun (WGS) entry which is preliminary data.</text>
</comment>
<sequence length="76" mass="8378">THDHPVHPSHGRSRHPGGSHCHHLPWEAVLCGFLSVPQDPAGNGILSDAGEEGLRSLCELLPLQQHRLLLQRKSQE</sequence>
<feature type="non-terminal residue" evidence="1">
    <location>
        <position position="1"/>
    </location>
</feature>
<reference evidence="1 2" key="1">
    <citation type="submission" date="2024-05" db="EMBL/GenBank/DDBJ databases">
        <title>Genome sequencing and assembly of Indian major carp, Cirrhinus mrigala (Hamilton, 1822).</title>
        <authorList>
            <person name="Mohindra V."/>
            <person name="Chowdhury L.M."/>
            <person name="Lal K."/>
            <person name="Jena J.K."/>
        </authorList>
    </citation>
    <scope>NUCLEOTIDE SEQUENCE [LARGE SCALE GENOMIC DNA]</scope>
    <source>
        <strain evidence="1">CM1030</strain>
        <tissue evidence="1">Blood</tissue>
    </source>
</reference>
<dbReference type="Proteomes" id="UP001529510">
    <property type="component" value="Unassembled WGS sequence"/>
</dbReference>
<accession>A0ABD0RWW4</accession>
<keyword evidence="2" id="KW-1185">Reference proteome</keyword>
<gene>
    <name evidence="1" type="ORF">M9458_001015</name>
</gene>
<proteinExistence type="predicted"/>